<feature type="chain" id="PRO_5006015068" description="RxLR-like protein" evidence="1">
    <location>
        <begin position="20"/>
        <end position="585"/>
    </location>
</feature>
<dbReference type="Gene3D" id="3.40.50.1820">
    <property type="entry name" value="alpha/beta hydrolase"/>
    <property type="match status" value="1"/>
</dbReference>
<name>A0A0N7L5A6_PLAHL</name>
<dbReference type="EMBL" id="CCYD01000524">
    <property type="protein sequence ID" value="CEG40939.1"/>
    <property type="molecule type" value="Genomic_DNA"/>
</dbReference>
<evidence type="ECO:0000313" key="3">
    <source>
        <dbReference type="Proteomes" id="UP000054928"/>
    </source>
</evidence>
<sequence>MSIWNYRAMPLSLSGVVTALMVLATLSQAIVQNDYFQQHRILGNSANWPSLLFEFHVKRSDMGIYGQTNFSVIANPVIMDEETRVLYDVFATFRTNKLHYNYTQVNGAMYLTTTKVNSKTTSTQCLQSEFNDFPPINAIIAAINIAKPLSINFSRCSNGRLFKVTVDSIHFALCVSNNHGFIMYGHDLDILVTFQENQVNIVTPTSDHDCDTEVMPSLISFIGRLLLTGTLLPPQEMRDLKDTLSFSLLDSDNESCTCKSTPRPCIFVHGLGVKFEAPGLLDSMKYWGNSIAHHAPCCTSIKYAHLNTVNYTWTNATQQQKVCDRALAVSNSSTDFTIKDTIVVTHSMGSLIFAGAIAHKRCELDPSSTWVSTAAPMMGSMASDFAQKVCTEDTGLLTEKLADYNDQCPVNEAIKSLAYQNGSYSTEKLNAEYAAAQEVYRSNVFAVMCSESYSGIMSSYQAKFWVLGELVPHKTSKNDGTVEFHSCAKGLNVSDFRDTYKSRFYRTELNHYDMQFHSEDAFWNQAKMPLKCDDELMSVSLERSHDCLPWIVPSRTSCTFESIGWKLAMNDRKCFDVVTAASKNW</sequence>
<dbReference type="GeneID" id="36406168"/>
<evidence type="ECO:0008006" key="4">
    <source>
        <dbReference type="Google" id="ProtNLM"/>
    </source>
</evidence>
<accession>A0A0N7L5A6</accession>
<organism evidence="2 3">
    <name type="scientific">Plasmopara halstedii</name>
    <name type="common">Downy mildew of sunflower</name>
    <dbReference type="NCBI Taxonomy" id="4781"/>
    <lineage>
        <taxon>Eukaryota</taxon>
        <taxon>Sar</taxon>
        <taxon>Stramenopiles</taxon>
        <taxon>Oomycota</taxon>
        <taxon>Peronosporomycetes</taxon>
        <taxon>Peronosporales</taxon>
        <taxon>Peronosporaceae</taxon>
        <taxon>Plasmopara</taxon>
    </lineage>
</organism>
<keyword evidence="3" id="KW-1185">Reference proteome</keyword>
<dbReference type="AlphaFoldDB" id="A0A0N7L5A6"/>
<keyword evidence="1" id="KW-0732">Signal</keyword>
<dbReference type="InterPro" id="IPR029058">
    <property type="entry name" value="AB_hydrolase_fold"/>
</dbReference>
<evidence type="ECO:0000256" key="1">
    <source>
        <dbReference type="SAM" id="SignalP"/>
    </source>
</evidence>
<dbReference type="OrthoDB" id="95392at2759"/>
<dbReference type="OMA" id="NTVNYTW"/>
<feature type="signal peptide" evidence="1">
    <location>
        <begin position="1"/>
        <end position="19"/>
    </location>
</feature>
<dbReference type="PANTHER" id="PTHR22538:SF1">
    <property type="entry name" value="VWFD DOMAIN-CONTAINING PROTEIN"/>
    <property type="match status" value="1"/>
</dbReference>
<dbReference type="PANTHER" id="PTHR22538">
    <property type="entry name" value="CILIA- AND FLAGELLA-ASSOCIATED PROTEIN 74"/>
    <property type="match status" value="1"/>
</dbReference>
<evidence type="ECO:0000313" key="2">
    <source>
        <dbReference type="EMBL" id="CEG40939.1"/>
    </source>
</evidence>
<proteinExistence type="predicted"/>
<protein>
    <recommendedName>
        <fullName evidence="4">RxLR-like protein</fullName>
    </recommendedName>
</protein>
<reference evidence="3" key="1">
    <citation type="submission" date="2014-09" db="EMBL/GenBank/DDBJ databases">
        <authorList>
            <person name="Sharma Rahul"/>
            <person name="Thines Marco"/>
        </authorList>
    </citation>
    <scope>NUCLEOTIDE SEQUENCE [LARGE SCALE GENOMIC DNA]</scope>
</reference>
<dbReference type="Proteomes" id="UP000054928">
    <property type="component" value="Unassembled WGS sequence"/>
</dbReference>
<dbReference type="RefSeq" id="XP_024577308.1">
    <property type="nucleotide sequence ID" value="XM_024726652.1"/>
</dbReference>